<evidence type="ECO:0000313" key="2">
    <source>
        <dbReference type="Proteomes" id="UP000030185"/>
    </source>
</evidence>
<proteinExistence type="predicted"/>
<gene>
    <name evidence="1" type="ORF">MYP_1184</name>
</gene>
<dbReference type="Proteomes" id="UP000030185">
    <property type="component" value="Unassembled WGS sequence"/>
</dbReference>
<protein>
    <submittedName>
        <fullName evidence="1">Uncharacterized protein</fullName>
    </submittedName>
</protein>
<organism evidence="1 2">
    <name type="scientific">Sporocytophaga myxococcoides</name>
    <dbReference type="NCBI Taxonomy" id="153721"/>
    <lineage>
        <taxon>Bacteria</taxon>
        <taxon>Pseudomonadati</taxon>
        <taxon>Bacteroidota</taxon>
        <taxon>Cytophagia</taxon>
        <taxon>Cytophagales</taxon>
        <taxon>Cytophagaceae</taxon>
        <taxon>Sporocytophaga</taxon>
    </lineage>
</organism>
<name>A0A098LAI6_9BACT</name>
<sequence length="51" mass="6148">MILKLVILIKVFSFPKLVLIYRIQAKYQIVYTISIEIVTYRKIIVKIEFMN</sequence>
<reference evidence="1 2" key="1">
    <citation type="submission" date="2014-09" db="EMBL/GenBank/DDBJ databases">
        <title>Sporocytophaga myxococcoides PG-01 genome sequencing.</title>
        <authorList>
            <person name="Liu L."/>
            <person name="Gao P.J."/>
            <person name="Chen G.J."/>
            <person name="Wang L.S."/>
        </authorList>
    </citation>
    <scope>NUCLEOTIDE SEQUENCE [LARGE SCALE GENOMIC DNA]</scope>
    <source>
        <strain evidence="1 2">PG-01</strain>
    </source>
</reference>
<comment type="caution">
    <text evidence="1">The sequence shown here is derived from an EMBL/GenBank/DDBJ whole genome shotgun (WGS) entry which is preliminary data.</text>
</comment>
<accession>A0A098LAI6</accession>
<keyword evidence="2" id="KW-1185">Reference proteome</keyword>
<dbReference type="AlphaFoldDB" id="A0A098LAI6"/>
<evidence type="ECO:0000313" key="1">
    <source>
        <dbReference type="EMBL" id="GAL83956.1"/>
    </source>
</evidence>
<dbReference type="EMBL" id="BBLT01000002">
    <property type="protein sequence ID" value="GAL83956.1"/>
    <property type="molecule type" value="Genomic_DNA"/>
</dbReference>